<comment type="caution">
    <text evidence="9">The sequence shown here is derived from an EMBL/GenBank/DDBJ whole genome shotgun (WGS) entry which is preliminary data.</text>
</comment>
<dbReference type="Proteomes" id="UP000239047">
    <property type="component" value="Unassembled WGS sequence"/>
</dbReference>
<dbReference type="EMBL" id="PREZ01000006">
    <property type="protein sequence ID" value="PPA69234.1"/>
    <property type="molecule type" value="Genomic_DNA"/>
</dbReference>
<keyword evidence="10" id="KW-1185">Reference proteome</keyword>
<dbReference type="Gene3D" id="3.90.1150.10">
    <property type="entry name" value="Aspartate Aminotransferase, domain 1"/>
    <property type="match status" value="1"/>
</dbReference>
<dbReference type="CDD" id="cd00616">
    <property type="entry name" value="AHBA_syn"/>
    <property type="match status" value="1"/>
</dbReference>
<keyword evidence="2 9" id="KW-0032">Aminotransferase</keyword>
<evidence type="ECO:0000313" key="10">
    <source>
        <dbReference type="Proteomes" id="UP000239047"/>
    </source>
</evidence>
<dbReference type="RefSeq" id="WP_104059207.1">
    <property type="nucleotide sequence ID" value="NZ_PREZ01000006.1"/>
</dbReference>
<protein>
    <submittedName>
        <fullName evidence="9">Pyridoxal phosphate-dependent aminotransferase</fullName>
    </submittedName>
</protein>
<dbReference type="SUPFAM" id="SSF53383">
    <property type="entry name" value="PLP-dependent transferases"/>
    <property type="match status" value="1"/>
</dbReference>
<dbReference type="GO" id="GO:0030170">
    <property type="term" value="F:pyridoxal phosphate binding"/>
    <property type="evidence" value="ECO:0007669"/>
    <property type="project" value="TreeGrafter"/>
</dbReference>
<dbReference type="InterPro" id="IPR015422">
    <property type="entry name" value="PyrdxlP-dep_Trfase_small"/>
</dbReference>
<keyword evidence="3 9" id="KW-0808">Transferase</keyword>
<evidence type="ECO:0000256" key="7">
    <source>
        <dbReference type="PIRSR" id="PIRSR000390-2"/>
    </source>
</evidence>
<evidence type="ECO:0000256" key="8">
    <source>
        <dbReference type="RuleBase" id="RU004508"/>
    </source>
</evidence>
<feature type="active site" description="Proton acceptor" evidence="6">
    <location>
        <position position="190"/>
    </location>
</feature>
<accession>A0A2S5G8J6</accession>
<dbReference type="FunFam" id="3.40.640.10:FF:000090">
    <property type="entry name" value="Pyridoxal phosphate-dependent aminotransferase"/>
    <property type="match status" value="1"/>
</dbReference>
<evidence type="ECO:0000256" key="1">
    <source>
        <dbReference type="ARBA" id="ARBA00001933"/>
    </source>
</evidence>
<dbReference type="InterPro" id="IPR015424">
    <property type="entry name" value="PyrdxlP-dep_Trfase"/>
</dbReference>
<gene>
    <name evidence="9" type="ORF">C4B60_15630</name>
</gene>
<keyword evidence="4 7" id="KW-0663">Pyridoxal phosphate</keyword>
<dbReference type="Gene3D" id="3.40.640.10">
    <property type="entry name" value="Type I PLP-dependent aspartate aminotransferase-like (Major domain)"/>
    <property type="match status" value="1"/>
</dbReference>
<dbReference type="AlphaFoldDB" id="A0A2S5G8J6"/>
<dbReference type="InterPro" id="IPR015421">
    <property type="entry name" value="PyrdxlP-dep_Trfase_major"/>
</dbReference>
<dbReference type="InterPro" id="IPR000653">
    <property type="entry name" value="DegT/StrS_aminotransferase"/>
</dbReference>
<evidence type="ECO:0000256" key="6">
    <source>
        <dbReference type="PIRSR" id="PIRSR000390-1"/>
    </source>
</evidence>
<proteinExistence type="inferred from homology"/>
<dbReference type="PANTHER" id="PTHR30244:SF34">
    <property type="entry name" value="DTDP-4-AMINO-4,6-DIDEOXYGALACTOSE TRANSAMINASE"/>
    <property type="match status" value="1"/>
</dbReference>
<evidence type="ECO:0000313" key="9">
    <source>
        <dbReference type="EMBL" id="PPA69234.1"/>
    </source>
</evidence>
<comment type="similarity">
    <text evidence="5 8">Belongs to the DegT/DnrJ/EryC1 family.</text>
</comment>
<evidence type="ECO:0000256" key="2">
    <source>
        <dbReference type="ARBA" id="ARBA00022576"/>
    </source>
</evidence>
<dbReference type="Pfam" id="PF01041">
    <property type="entry name" value="DegT_DnrJ_EryC1"/>
    <property type="match status" value="1"/>
</dbReference>
<reference evidence="9 10" key="1">
    <citation type="submission" date="2018-02" db="EMBL/GenBank/DDBJ databases">
        <title>Jeotgalibacillus proteolyticum sp. nov. a protease producing bacterium isolated from ocean sediments of Laizhou Bay.</title>
        <authorList>
            <person name="Li Y."/>
        </authorList>
    </citation>
    <scope>NUCLEOTIDE SEQUENCE [LARGE SCALE GENOMIC DNA]</scope>
    <source>
        <strain evidence="9 10">22-7</strain>
    </source>
</reference>
<evidence type="ECO:0000256" key="5">
    <source>
        <dbReference type="ARBA" id="ARBA00037999"/>
    </source>
</evidence>
<organism evidence="9 10">
    <name type="scientific">Jeotgalibacillus proteolyticus</name>
    <dbReference type="NCBI Taxonomy" id="2082395"/>
    <lineage>
        <taxon>Bacteria</taxon>
        <taxon>Bacillati</taxon>
        <taxon>Bacillota</taxon>
        <taxon>Bacilli</taxon>
        <taxon>Bacillales</taxon>
        <taxon>Caryophanaceae</taxon>
        <taxon>Jeotgalibacillus</taxon>
    </lineage>
</organism>
<name>A0A2S5G8J6_9BACL</name>
<dbReference type="OrthoDB" id="9810913at2"/>
<comment type="cofactor">
    <cofactor evidence="1">
        <name>pyridoxal 5'-phosphate</name>
        <dbReference type="ChEBI" id="CHEBI:597326"/>
    </cofactor>
</comment>
<evidence type="ECO:0000256" key="3">
    <source>
        <dbReference type="ARBA" id="ARBA00022679"/>
    </source>
</evidence>
<dbReference type="GO" id="GO:0008483">
    <property type="term" value="F:transaminase activity"/>
    <property type="evidence" value="ECO:0007669"/>
    <property type="project" value="UniProtKB-KW"/>
</dbReference>
<dbReference type="PANTHER" id="PTHR30244">
    <property type="entry name" value="TRANSAMINASE"/>
    <property type="match status" value="1"/>
</dbReference>
<dbReference type="GO" id="GO:0000271">
    <property type="term" value="P:polysaccharide biosynthetic process"/>
    <property type="evidence" value="ECO:0007669"/>
    <property type="project" value="TreeGrafter"/>
</dbReference>
<dbReference type="PIRSF" id="PIRSF000390">
    <property type="entry name" value="PLP_StrS"/>
    <property type="match status" value="1"/>
</dbReference>
<feature type="modified residue" description="N6-(pyridoxal phosphate)lysine" evidence="7">
    <location>
        <position position="190"/>
    </location>
</feature>
<evidence type="ECO:0000256" key="4">
    <source>
        <dbReference type="ARBA" id="ARBA00022898"/>
    </source>
</evidence>
<sequence length="388" mass="42286">MNSKIYLSPPHMSGQESDFISEAFKTNWVAPLGPNVDEFEKQVAALAGVKAAVAVNSGTAAIHLALSLLDISAGDKVFCSSLTFVASANPILYQGAEPVFIDSEPETWNMSPAALARAMEEAAVRNKLPKAVIVVNLYGQSARMDEILQICDTYEVPLIEDAAESIGSTYKGKPSGGFGRFGIFSFNGNKIITTSGGGMLVSDDENAIKKARFFATQARDNAPYYQHSQMGYNYRMSNVLAGIGIAQMQVLELRVAARRKIYSRYAKELGNMPGISFMPELAQTKSNRWLTALTVDENLTGISASQIVNSLSKNNIEARQVWKPLHLQPLFEGRAYYSHSNEEDIAKTLFDTGICLPSGSNLAEDEQTRVITQVKTALQTKVADHVVL</sequence>